<name>A0ABN8YAY2_RANTA</name>
<reference evidence="2" key="1">
    <citation type="submission" date="2023-04" db="EMBL/GenBank/DDBJ databases">
        <authorList>
            <consortium name="ELIXIR-Norway"/>
        </authorList>
    </citation>
    <scope>NUCLEOTIDE SEQUENCE [LARGE SCALE GENOMIC DNA]</scope>
</reference>
<dbReference type="EMBL" id="OX459953">
    <property type="protein sequence ID" value="CAI9158351.1"/>
    <property type="molecule type" value="Genomic_DNA"/>
</dbReference>
<gene>
    <name evidence="2" type="ORF">MRATA1EN1_LOCUS7313</name>
</gene>
<organism evidence="2 3">
    <name type="scientific">Rangifer tarandus platyrhynchus</name>
    <name type="common">Svalbard reindeer</name>
    <dbReference type="NCBI Taxonomy" id="3082113"/>
    <lineage>
        <taxon>Eukaryota</taxon>
        <taxon>Metazoa</taxon>
        <taxon>Chordata</taxon>
        <taxon>Craniata</taxon>
        <taxon>Vertebrata</taxon>
        <taxon>Euteleostomi</taxon>
        <taxon>Mammalia</taxon>
        <taxon>Eutheria</taxon>
        <taxon>Laurasiatheria</taxon>
        <taxon>Artiodactyla</taxon>
        <taxon>Ruminantia</taxon>
        <taxon>Pecora</taxon>
        <taxon>Cervidae</taxon>
        <taxon>Odocoileinae</taxon>
        <taxon>Rangifer</taxon>
    </lineage>
</organism>
<evidence type="ECO:0000313" key="2">
    <source>
        <dbReference type="EMBL" id="CAI9158351.1"/>
    </source>
</evidence>
<sequence>MGARAPRAGRPERGGLRGEGDGRNKDSDYSCGRRVAAARGRRAGQRLDSLAVRMAPRSPQPRKPSSSDRLLPPKEGSPRPPARPSRRLATDAVTPPASPGPQ</sequence>
<dbReference type="Proteomes" id="UP001176941">
    <property type="component" value="Chromosome 17"/>
</dbReference>
<evidence type="ECO:0000256" key="1">
    <source>
        <dbReference type="SAM" id="MobiDB-lite"/>
    </source>
</evidence>
<keyword evidence="3" id="KW-1185">Reference proteome</keyword>
<evidence type="ECO:0000313" key="3">
    <source>
        <dbReference type="Proteomes" id="UP001176941"/>
    </source>
</evidence>
<proteinExistence type="predicted"/>
<feature type="region of interest" description="Disordered" evidence="1">
    <location>
        <begin position="1"/>
        <end position="102"/>
    </location>
</feature>
<accession>A0ABN8YAY2</accession>
<feature type="compositionally biased region" description="Basic and acidic residues" evidence="1">
    <location>
        <begin position="9"/>
        <end position="28"/>
    </location>
</feature>
<protein>
    <submittedName>
        <fullName evidence="2">Uncharacterized protein</fullName>
    </submittedName>
</protein>